<reference evidence="2" key="2">
    <citation type="submission" date="2025-08" db="UniProtKB">
        <authorList>
            <consortium name="RefSeq"/>
        </authorList>
    </citation>
    <scope>IDENTIFICATION</scope>
</reference>
<sequence>MVMRLFAICVPEVEKLSVLEACHSLPVGGHHSDLSRSLDDALWAYKAYKTPIGMSPYQLLYGKAFHLPVELEHKDMWAMKKSEMVWNEAVQQTLTGLNELDEFCLKAYESSTIYKDKMKKYHSHKI</sequence>
<gene>
    <name evidence="2" type="primary">LOC107027585</name>
</gene>
<evidence type="ECO:0000313" key="1">
    <source>
        <dbReference type="Proteomes" id="UP000694930"/>
    </source>
</evidence>
<dbReference type="GeneID" id="107027585"/>
<dbReference type="Proteomes" id="UP000694930">
    <property type="component" value="Chromosome 8"/>
</dbReference>
<protein>
    <submittedName>
        <fullName evidence="2">Uncharacterized protein LOC107027585</fullName>
    </submittedName>
</protein>
<dbReference type="RefSeq" id="XP_015084203.1">
    <property type="nucleotide sequence ID" value="XM_015228717.1"/>
</dbReference>
<keyword evidence="1" id="KW-1185">Reference proteome</keyword>
<evidence type="ECO:0000313" key="2">
    <source>
        <dbReference type="RefSeq" id="XP_015084203.1"/>
    </source>
</evidence>
<dbReference type="Gene3D" id="3.30.420.10">
    <property type="entry name" value="Ribonuclease H-like superfamily/Ribonuclease H"/>
    <property type="match status" value="1"/>
</dbReference>
<name>A0ABM1HE55_SOLPN</name>
<dbReference type="InterPro" id="IPR036397">
    <property type="entry name" value="RNaseH_sf"/>
</dbReference>
<proteinExistence type="predicted"/>
<accession>A0ABM1HE55</accession>
<reference evidence="1" key="1">
    <citation type="journal article" date="2014" name="Nat. Genet.">
        <title>The genome of the stress-tolerant wild tomato species Solanum pennellii.</title>
        <authorList>
            <person name="Bolger A."/>
            <person name="Scossa F."/>
            <person name="Bolger M.E."/>
            <person name="Lanz C."/>
            <person name="Maumus F."/>
            <person name="Tohge T."/>
            <person name="Quesneville H."/>
            <person name="Alseekh S."/>
            <person name="Sorensen I."/>
            <person name="Lichtenstein G."/>
            <person name="Fich E.A."/>
            <person name="Conte M."/>
            <person name="Keller H."/>
            <person name="Schneeberger K."/>
            <person name="Schwacke R."/>
            <person name="Ofner I."/>
            <person name="Vrebalov J."/>
            <person name="Xu Y."/>
            <person name="Osorio S."/>
            <person name="Aflitos S.A."/>
            <person name="Schijlen E."/>
            <person name="Jimenez-Gomez J.M."/>
            <person name="Ryngajllo M."/>
            <person name="Kimura S."/>
            <person name="Kumar R."/>
            <person name="Koenig D."/>
            <person name="Headland L.R."/>
            <person name="Maloof J.N."/>
            <person name="Sinha N."/>
            <person name="van Ham R.C."/>
            <person name="Lankhorst R.K."/>
            <person name="Mao L."/>
            <person name="Vogel A."/>
            <person name="Arsova B."/>
            <person name="Panstruga R."/>
            <person name="Fei Z."/>
            <person name="Rose J.K."/>
            <person name="Zamir D."/>
            <person name="Carrari F."/>
            <person name="Giovannoni J.J."/>
            <person name="Weigel D."/>
            <person name="Usadel B."/>
            <person name="Fernie A.R."/>
        </authorList>
    </citation>
    <scope>NUCLEOTIDE SEQUENCE [LARGE SCALE GENOMIC DNA]</scope>
    <source>
        <strain evidence="1">cv. LA0716</strain>
    </source>
</reference>
<organism evidence="1 2">
    <name type="scientific">Solanum pennellii</name>
    <name type="common">Tomato</name>
    <name type="synonym">Lycopersicon pennellii</name>
    <dbReference type="NCBI Taxonomy" id="28526"/>
    <lineage>
        <taxon>Eukaryota</taxon>
        <taxon>Viridiplantae</taxon>
        <taxon>Streptophyta</taxon>
        <taxon>Embryophyta</taxon>
        <taxon>Tracheophyta</taxon>
        <taxon>Spermatophyta</taxon>
        <taxon>Magnoliopsida</taxon>
        <taxon>eudicotyledons</taxon>
        <taxon>Gunneridae</taxon>
        <taxon>Pentapetalae</taxon>
        <taxon>asterids</taxon>
        <taxon>lamiids</taxon>
        <taxon>Solanales</taxon>
        <taxon>Solanaceae</taxon>
        <taxon>Solanoideae</taxon>
        <taxon>Solaneae</taxon>
        <taxon>Solanum</taxon>
        <taxon>Solanum subgen. Lycopersicon</taxon>
    </lineage>
</organism>